<dbReference type="AlphaFoldDB" id="A0A9P4P538"/>
<dbReference type="GO" id="GO:0004930">
    <property type="term" value="F:G protein-coupled receptor activity"/>
    <property type="evidence" value="ECO:0007669"/>
    <property type="project" value="TreeGrafter"/>
</dbReference>
<keyword evidence="4 5" id="KW-0472">Membrane</keyword>
<feature type="transmembrane region" description="Helical" evidence="5">
    <location>
        <begin position="281"/>
        <end position="306"/>
    </location>
</feature>
<evidence type="ECO:0000256" key="1">
    <source>
        <dbReference type="ARBA" id="ARBA00004141"/>
    </source>
</evidence>
<feature type="transmembrane region" description="Helical" evidence="5">
    <location>
        <begin position="194"/>
        <end position="215"/>
    </location>
</feature>
<name>A0A9P4P538_9PEZI</name>
<keyword evidence="7" id="KW-1185">Reference proteome</keyword>
<organism evidence="6 7">
    <name type="scientific">Tothia fuscella</name>
    <dbReference type="NCBI Taxonomy" id="1048955"/>
    <lineage>
        <taxon>Eukaryota</taxon>
        <taxon>Fungi</taxon>
        <taxon>Dikarya</taxon>
        <taxon>Ascomycota</taxon>
        <taxon>Pezizomycotina</taxon>
        <taxon>Dothideomycetes</taxon>
        <taxon>Pleosporomycetidae</taxon>
        <taxon>Venturiales</taxon>
        <taxon>Cylindrosympodiaceae</taxon>
        <taxon>Tothia</taxon>
    </lineage>
</organism>
<dbReference type="PANTHER" id="PTHR23112">
    <property type="entry name" value="G PROTEIN-COUPLED RECEPTOR 157-RELATED"/>
    <property type="match status" value="1"/>
</dbReference>
<dbReference type="EMBL" id="MU007010">
    <property type="protein sequence ID" value="KAF2436691.1"/>
    <property type="molecule type" value="Genomic_DNA"/>
</dbReference>
<evidence type="ECO:0008006" key="8">
    <source>
        <dbReference type="Google" id="ProtNLM"/>
    </source>
</evidence>
<sequence>MMSLVAREIPIIGEHEELKRSMFGLLLISFTSIVATGGVLTWICYHSFFGAKKTTLSRTNESFLKIIIQILVADFIQSQGYFMSIHWLIENKIHCTTPLCSVQGFTINFGDTASALFVLYMSIQTLIHLKRLRVPSLTIENTVIASLWVLAAVLSFLGPAIFHRPATANHRPVHYFMPAGAWCWVSKDFKPYRLAFQTAWIFLAETGTMVIYGLVFHELCKLNRKLKALTRGFDMSHQMKAPSAIQTFSRRVIAYPAVYTLLTFPLAFCRILQFYPQLATMPDYIICAVGCIATSCGWVDAIIYAYGRKGLLLALGGTGDEVSPRHRYHTWDSCRAISLEESGSSSLTALPEYRSF</sequence>
<dbReference type="SUPFAM" id="SSF81321">
    <property type="entry name" value="Family A G protein-coupled receptor-like"/>
    <property type="match status" value="1"/>
</dbReference>
<feature type="transmembrane region" description="Helical" evidence="5">
    <location>
        <begin position="252"/>
        <end position="275"/>
    </location>
</feature>
<dbReference type="GO" id="GO:0007189">
    <property type="term" value="P:adenylate cyclase-activating G protein-coupled receptor signaling pathway"/>
    <property type="evidence" value="ECO:0007669"/>
    <property type="project" value="TreeGrafter"/>
</dbReference>
<dbReference type="Gene3D" id="1.20.1070.10">
    <property type="entry name" value="Rhodopsin 7-helix transmembrane proteins"/>
    <property type="match status" value="1"/>
</dbReference>
<dbReference type="GO" id="GO:0005886">
    <property type="term" value="C:plasma membrane"/>
    <property type="evidence" value="ECO:0007669"/>
    <property type="project" value="TreeGrafter"/>
</dbReference>
<evidence type="ECO:0000256" key="5">
    <source>
        <dbReference type="SAM" id="Phobius"/>
    </source>
</evidence>
<keyword evidence="3 5" id="KW-1133">Transmembrane helix</keyword>
<keyword evidence="2 5" id="KW-0812">Transmembrane</keyword>
<evidence type="ECO:0000313" key="6">
    <source>
        <dbReference type="EMBL" id="KAF2436691.1"/>
    </source>
</evidence>
<evidence type="ECO:0000256" key="4">
    <source>
        <dbReference type="ARBA" id="ARBA00023136"/>
    </source>
</evidence>
<dbReference type="OrthoDB" id="100006at2759"/>
<feature type="transmembrane region" description="Helical" evidence="5">
    <location>
        <begin position="109"/>
        <end position="129"/>
    </location>
</feature>
<gene>
    <name evidence="6" type="ORF">EJ08DRAFT_157131</name>
</gene>
<reference evidence="6" key="1">
    <citation type="journal article" date="2020" name="Stud. Mycol.">
        <title>101 Dothideomycetes genomes: a test case for predicting lifestyles and emergence of pathogens.</title>
        <authorList>
            <person name="Haridas S."/>
            <person name="Albert R."/>
            <person name="Binder M."/>
            <person name="Bloem J."/>
            <person name="Labutti K."/>
            <person name="Salamov A."/>
            <person name="Andreopoulos B."/>
            <person name="Baker S."/>
            <person name="Barry K."/>
            <person name="Bills G."/>
            <person name="Bluhm B."/>
            <person name="Cannon C."/>
            <person name="Castanera R."/>
            <person name="Culley D."/>
            <person name="Daum C."/>
            <person name="Ezra D."/>
            <person name="Gonzalez J."/>
            <person name="Henrissat B."/>
            <person name="Kuo A."/>
            <person name="Liang C."/>
            <person name="Lipzen A."/>
            <person name="Lutzoni F."/>
            <person name="Magnuson J."/>
            <person name="Mondo S."/>
            <person name="Nolan M."/>
            <person name="Ohm R."/>
            <person name="Pangilinan J."/>
            <person name="Park H.-J."/>
            <person name="Ramirez L."/>
            <person name="Alfaro M."/>
            <person name="Sun H."/>
            <person name="Tritt A."/>
            <person name="Yoshinaga Y."/>
            <person name="Zwiers L.-H."/>
            <person name="Turgeon B."/>
            <person name="Goodwin S."/>
            <person name="Spatafora J."/>
            <person name="Crous P."/>
            <person name="Grigoriev I."/>
        </authorList>
    </citation>
    <scope>NUCLEOTIDE SEQUENCE</scope>
    <source>
        <strain evidence="6">CBS 130266</strain>
    </source>
</reference>
<feature type="transmembrane region" description="Helical" evidence="5">
    <location>
        <begin position="141"/>
        <end position="162"/>
    </location>
</feature>
<evidence type="ECO:0000256" key="2">
    <source>
        <dbReference type="ARBA" id="ARBA00022692"/>
    </source>
</evidence>
<feature type="transmembrane region" description="Helical" evidence="5">
    <location>
        <begin position="23"/>
        <end position="45"/>
    </location>
</feature>
<accession>A0A9P4P538</accession>
<dbReference type="PANTHER" id="PTHR23112:SF37">
    <property type="entry name" value="G PROTEIN-COUPLED RECEPTOR GPR1"/>
    <property type="match status" value="1"/>
</dbReference>
<evidence type="ECO:0000256" key="3">
    <source>
        <dbReference type="ARBA" id="ARBA00022989"/>
    </source>
</evidence>
<dbReference type="Proteomes" id="UP000800235">
    <property type="component" value="Unassembled WGS sequence"/>
</dbReference>
<protein>
    <recommendedName>
        <fullName evidence="8">Glucose receptor Git3 N-terminal domain-containing protein</fullName>
    </recommendedName>
</protein>
<comment type="subcellular location">
    <subcellularLocation>
        <location evidence="1">Membrane</location>
        <topology evidence="1">Multi-pass membrane protein</topology>
    </subcellularLocation>
</comment>
<proteinExistence type="predicted"/>
<evidence type="ECO:0000313" key="7">
    <source>
        <dbReference type="Proteomes" id="UP000800235"/>
    </source>
</evidence>
<comment type="caution">
    <text evidence="6">The sequence shown here is derived from an EMBL/GenBank/DDBJ whole genome shotgun (WGS) entry which is preliminary data.</text>
</comment>